<feature type="compositionally biased region" description="Polar residues" evidence="3">
    <location>
        <begin position="205"/>
        <end position="216"/>
    </location>
</feature>
<evidence type="ECO:0000256" key="1">
    <source>
        <dbReference type="ARBA" id="ARBA00022737"/>
    </source>
</evidence>
<keyword evidence="6" id="KW-1185">Reference proteome</keyword>
<dbReference type="Pfam" id="PF22493">
    <property type="entry name" value="PUF_NOP9"/>
    <property type="match status" value="1"/>
</dbReference>
<dbReference type="InterPro" id="IPR033133">
    <property type="entry name" value="PUM-HD"/>
</dbReference>
<feature type="repeat" description="Pumilio" evidence="2">
    <location>
        <begin position="670"/>
        <end position="708"/>
    </location>
</feature>
<dbReference type="Gene3D" id="1.25.10.10">
    <property type="entry name" value="Leucine-rich Repeat Variant"/>
    <property type="match status" value="1"/>
</dbReference>
<keyword evidence="1" id="KW-0677">Repeat</keyword>
<feature type="compositionally biased region" description="Low complexity" evidence="3">
    <location>
        <begin position="90"/>
        <end position="101"/>
    </location>
</feature>
<feature type="repeat" description="Pumilio" evidence="2">
    <location>
        <begin position="545"/>
        <end position="580"/>
    </location>
</feature>
<dbReference type="InterPro" id="IPR016024">
    <property type="entry name" value="ARM-type_fold"/>
</dbReference>
<protein>
    <recommendedName>
        <fullName evidence="4">PUM-HD domain-containing protein</fullName>
    </recommendedName>
</protein>
<dbReference type="GO" id="GO:0000288">
    <property type="term" value="P:nuclear-transcribed mRNA catabolic process, deadenylation-dependent decay"/>
    <property type="evidence" value="ECO:0007669"/>
    <property type="project" value="TreeGrafter"/>
</dbReference>
<dbReference type="GO" id="GO:0005737">
    <property type="term" value="C:cytoplasm"/>
    <property type="evidence" value="ECO:0007669"/>
    <property type="project" value="TreeGrafter"/>
</dbReference>
<dbReference type="PROSITE" id="PS50303">
    <property type="entry name" value="PUM_HD"/>
    <property type="match status" value="1"/>
</dbReference>
<feature type="repeat" description="Pumilio" evidence="2">
    <location>
        <begin position="623"/>
        <end position="658"/>
    </location>
</feature>
<dbReference type="PANTHER" id="PTHR12537">
    <property type="entry name" value="RNA BINDING PROTEIN PUMILIO-RELATED"/>
    <property type="match status" value="1"/>
</dbReference>
<feature type="repeat" description="Pumilio" evidence="2">
    <location>
        <begin position="581"/>
        <end position="622"/>
    </location>
</feature>
<feature type="compositionally biased region" description="Low complexity" evidence="3">
    <location>
        <begin position="345"/>
        <end position="357"/>
    </location>
</feature>
<evidence type="ECO:0000313" key="6">
    <source>
        <dbReference type="Proteomes" id="UP000183365"/>
    </source>
</evidence>
<dbReference type="Pfam" id="PF00806">
    <property type="entry name" value="PUF"/>
    <property type="match status" value="5"/>
</dbReference>
<name>A0A1L0CY13_9ASCO</name>
<dbReference type="EMBL" id="FQNF01000030">
    <property type="protein sequence ID" value="SGZ39775.1"/>
    <property type="molecule type" value="Genomic_DNA"/>
</dbReference>
<dbReference type="VEuPathDB" id="FungiDB:HGUI_01975"/>
<feature type="repeat" description="Pumilio" evidence="2">
    <location>
        <begin position="472"/>
        <end position="507"/>
    </location>
</feature>
<dbReference type="SMART" id="SM00025">
    <property type="entry name" value="Pumilio"/>
    <property type="match status" value="8"/>
</dbReference>
<evidence type="ECO:0000259" key="4">
    <source>
        <dbReference type="PROSITE" id="PS50303"/>
    </source>
</evidence>
<evidence type="ECO:0000256" key="2">
    <source>
        <dbReference type="PROSITE-ProRule" id="PRU00317"/>
    </source>
</evidence>
<dbReference type="PANTHER" id="PTHR12537:SF12">
    <property type="entry name" value="MATERNAL PROTEIN PUMILIO"/>
    <property type="match status" value="1"/>
</dbReference>
<feature type="compositionally biased region" description="Basic residues" evidence="3">
    <location>
        <begin position="360"/>
        <end position="372"/>
    </location>
</feature>
<feature type="region of interest" description="Disordered" evidence="3">
    <location>
        <begin position="199"/>
        <end position="234"/>
    </location>
</feature>
<feature type="repeat" description="Pumilio" evidence="2">
    <location>
        <begin position="508"/>
        <end position="544"/>
    </location>
</feature>
<dbReference type="InterPro" id="IPR033712">
    <property type="entry name" value="Pumilio_RNA-bd"/>
</dbReference>
<dbReference type="CDD" id="cd07920">
    <property type="entry name" value="Pumilio"/>
    <property type="match status" value="1"/>
</dbReference>
<dbReference type="AlphaFoldDB" id="A0A1L0CY13"/>
<reference evidence="6" key="1">
    <citation type="submission" date="2016-11" db="EMBL/GenBank/DDBJ databases">
        <authorList>
            <person name="Guldener U."/>
        </authorList>
    </citation>
    <scope>NUCLEOTIDE SEQUENCE [LARGE SCALE GENOMIC DNA]</scope>
</reference>
<dbReference type="OrthoDB" id="668540at2759"/>
<dbReference type="Proteomes" id="UP000183365">
    <property type="component" value="Unassembled WGS sequence"/>
</dbReference>
<sequence>MNNDPWSDVRSSSINEDIESAITSLSNSNANNNSFLLSNHRKNSIHSDIQKPLSINEELNKEQPSPILRRTTLSLGGYSLQNGNQSYKGNYNFSSNNPNDNQGHVNYNQDNNSLNQGFSHQFNTHNSVNYPLNINITTNSGQTNMTSNYVNNRRGSYTMSKNNLNLQNNSILMNQAPVEPSNTSFFENFGKKLVEATKEVEQNDEPVNTNRLSFSESEGRSHSIRDTMNSLNPPETPFNKNNMGWMNQSNNMPTQGFIPQFQGFYNGPPIPPNFMMPFMNNNYMHPPVNNSSTEKNDENVKIHTPVPNITHGQPPLSPPAGVPMASVIGGTPIFVPMSLMNTPVSSPPISSSQQVPSNYKPKKQGKQNKFNKRKEPVIRSEKLEHFIRTYKDCNYELDDVLGDALEFCKDQVGSRFIQEVIPKTDDEVIIEFYNEINDHVYQLMVDVFGNYVIQKLLETIKNEDIGSKIMEHIKGNVETLTMSQYGCRIIQKALCNLSLEHKMIIANELKHTDIKECINDQNGNHVIQKAIENIPMERIMFIVDQLRDSTPKYATHSYGCRVIQRLLEFGDDSTRKDILTELKPYFSQLIKNEFGNYVIQYILKSSNENSKTLEDSKTHIIELVQDNVLDFSCHKYASNVVEQIFVLGNESQKKIMYNLILPKSIKDATELSEDELIYLMMKDQYANYVIQKMVKLSENGSKDQKILVLAIRSYLEKLKKNQQGQQANANSRKNKTLASVDKLSSLIQNIKI</sequence>
<evidence type="ECO:0000313" key="5">
    <source>
        <dbReference type="EMBL" id="SGZ39775.1"/>
    </source>
</evidence>
<dbReference type="PROSITE" id="PS50302">
    <property type="entry name" value="PUM"/>
    <property type="match status" value="8"/>
</dbReference>
<feature type="region of interest" description="Disordered" evidence="3">
    <location>
        <begin position="345"/>
        <end position="375"/>
    </location>
</feature>
<evidence type="ECO:0000256" key="3">
    <source>
        <dbReference type="SAM" id="MobiDB-lite"/>
    </source>
</evidence>
<dbReference type="InterPro" id="IPR001313">
    <property type="entry name" value="Pumilio_RNA-bd_rpt"/>
</dbReference>
<accession>A0A1L0CY13</accession>
<feature type="region of interest" description="Disordered" evidence="3">
    <location>
        <begin position="86"/>
        <end position="105"/>
    </location>
</feature>
<dbReference type="SUPFAM" id="SSF48371">
    <property type="entry name" value="ARM repeat"/>
    <property type="match status" value="1"/>
</dbReference>
<proteinExistence type="predicted"/>
<organism evidence="5 6">
    <name type="scientific">Hanseniaspora guilliermondii</name>
    <dbReference type="NCBI Taxonomy" id="56406"/>
    <lineage>
        <taxon>Eukaryota</taxon>
        <taxon>Fungi</taxon>
        <taxon>Dikarya</taxon>
        <taxon>Ascomycota</taxon>
        <taxon>Saccharomycotina</taxon>
        <taxon>Saccharomycetes</taxon>
        <taxon>Saccharomycodales</taxon>
        <taxon>Saccharomycodaceae</taxon>
        <taxon>Hanseniaspora</taxon>
    </lineage>
</organism>
<feature type="domain" description="PUM-HD" evidence="4">
    <location>
        <begin position="378"/>
        <end position="735"/>
    </location>
</feature>
<dbReference type="GO" id="GO:0003730">
    <property type="term" value="F:mRNA 3'-UTR binding"/>
    <property type="evidence" value="ECO:0007669"/>
    <property type="project" value="TreeGrafter"/>
</dbReference>
<gene>
    <name evidence="5" type="ORF">HGUI_01975</name>
</gene>
<feature type="repeat" description="Pumilio" evidence="2">
    <location>
        <begin position="399"/>
        <end position="434"/>
    </location>
</feature>
<dbReference type="InterPro" id="IPR011989">
    <property type="entry name" value="ARM-like"/>
</dbReference>
<feature type="repeat" description="Pumilio" evidence="2">
    <location>
        <begin position="435"/>
        <end position="471"/>
    </location>
</feature>